<dbReference type="Proteomes" id="UP001165395">
    <property type="component" value="Unassembled WGS sequence"/>
</dbReference>
<organism evidence="1 2">
    <name type="scientific">Leeia speluncae</name>
    <dbReference type="NCBI Taxonomy" id="2884804"/>
    <lineage>
        <taxon>Bacteria</taxon>
        <taxon>Pseudomonadati</taxon>
        <taxon>Pseudomonadota</taxon>
        <taxon>Betaproteobacteria</taxon>
        <taxon>Neisseriales</taxon>
        <taxon>Leeiaceae</taxon>
        <taxon>Leeia</taxon>
    </lineage>
</organism>
<keyword evidence="2" id="KW-1185">Reference proteome</keyword>
<evidence type="ECO:0000313" key="2">
    <source>
        <dbReference type="Proteomes" id="UP001165395"/>
    </source>
</evidence>
<proteinExistence type="predicted"/>
<reference evidence="1" key="1">
    <citation type="submission" date="2021-10" db="EMBL/GenBank/DDBJ databases">
        <title>The complete genome sequence of Leeia sp. TBRC 13508.</title>
        <authorList>
            <person name="Charoenyingcharoen P."/>
            <person name="Yukphan P."/>
        </authorList>
    </citation>
    <scope>NUCLEOTIDE SEQUENCE</scope>
    <source>
        <strain evidence="1">TBRC 13508</strain>
    </source>
</reference>
<gene>
    <name evidence="1" type="ORF">LIN78_05085</name>
</gene>
<protein>
    <submittedName>
        <fullName evidence="1">Immunity 49 family protein</fullName>
    </submittedName>
</protein>
<name>A0ABS8D4M7_9NEIS</name>
<comment type="caution">
    <text evidence="1">The sequence shown here is derived from an EMBL/GenBank/DDBJ whole genome shotgun (WGS) entry which is preliminary data.</text>
</comment>
<sequence>MLFAKLAWRNGYQVEVDSPWVPKDWLPISPLEKYEDPWPFMQSFDIYQPFQGDYAPWTPVRLYRTE</sequence>
<accession>A0ABS8D4M7</accession>
<evidence type="ECO:0000313" key="1">
    <source>
        <dbReference type="EMBL" id="MCB6182921.1"/>
    </source>
</evidence>
<dbReference type="EMBL" id="JAJBZT010000002">
    <property type="protein sequence ID" value="MCB6182921.1"/>
    <property type="molecule type" value="Genomic_DNA"/>
</dbReference>
<dbReference type="RefSeq" id="WP_227179146.1">
    <property type="nucleotide sequence ID" value="NZ_JAJBZT010000002.1"/>
</dbReference>